<dbReference type="VEuPathDB" id="FungiDB:DFL_001480"/>
<gene>
    <name evidence="1" type="ORF">DFL_001480</name>
</gene>
<dbReference type="EMBL" id="SAEB01000003">
    <property type="protein sequence ID" value="RVD87238.1"/>
    <property type="molecule type" value="Genomic_DNA"/>
</dbReference>
<reference evidence="1 2" key="1">
    <citation type="submission" date="2019-01" db="EMBL/GenBank/DDBJ databases">
        <title>Intercellular communication is required for trap formation in the nematode-trapping fungus Duddingtonia flagrans.</title>
        <authorList>
            <person name="Youssar L."/>
            <person name="Wernet V."/>
            <person name="Hensel N."/>
            <person name="Hildebrandt H.-G."/>
            <person name="Fischer R."/>
        </authorList>
    </citation>
    <scope>NUCLEOTIDE SEQUENCE [LARGE SCALE GENOMIC DNA]</scope>
    <source>
        <strain evidence="1 2">CBS H-5679</strain>
    </source>
</reference>
<evidence type="ECO:0000313" key="1">
    <source>
        <dbReference type="EMBL" id="RVD87238.1"/>
    </source>
</evidence>
<evidence type="ECO:0000313" key="2">
    <source>
        <dbReference type="Proteomes" id="UP000283090"/>
    </source>
</evidence>
<dbReference type="AlphaFoldDB" id="A0A437A7X9"/>
<sequence length="66" mass="7252">MKLFSPAQALAARWALYLQAAEDLAGKLRCWGVNFPSQVSLPRCSYSPERLNVLIPPLNVSTSCDS</sequence>
<proteinExistence type="predicted"/>
<dbReference type="GeneID" id="93583791"/>
<keyword evidence="2" id="KW-1185">Reference proteome</keyword>
<dbReference type="RefSeq" id="XP_067492782.1">
    <property type="nucleotide sequence ID" value="XM_067630105.1"/>
</dbReference>
<accession>A0A437A7X9</accession>
<comment type="caution">
    <text evidence="1">The sequence shown here is derived from an EMBL/GenBank/DDBJ whole genome shotgun (WGS) entry which is preliminary data.</text>
</comment>
<organism evidence="1 2">
    <name type="scientific">Arthrobotrys flagrans</name>
    <name type="common">Nematode-trapping fungus</name>
    <name type="synonym">Trichothecium flagrans</name>
    <dbReference type="NCBI Taxonomy" id="97331"/>
    <lineage>
        <taxon>Eukaryota</taxon>
        <taxon>Fungi</taxon>
        <taxon>Dikarya</taxon>
        <taxon>Ascomycota</taxon>
        <taxon>Pezizomycotina</taxon>
        <taxon>Orbiliomycetes</taxon>
        <taxon>Orbiliales</taxon>
        <taxon>Orbiliaceae</taxon>
        <taxon>Arthrobotrys</taxon>
    </lineage>
</organism>
<dbReference type="Proteomes" id="UP000283090">
    <property type="component" value="Unassembled WGS sequence"/>
</dbReference>
<name>A0A437A7X9_ARTFL</name>
<protein>
    <submittedName>
        <fullName evidence="1">Uncharacterized protein</fullName>
    </submittedName>
</protein>